<dbReference type="STRING" id="35525.A0A162D4D6"/>
<feature type="region of interest" description="Disordered" evidence="1">
    <location>
        <begin position="93"/>
        <end position="115"/>
    </location>
</feature>
<protein>
    <submittedName>
        <fullName evidence="2">Uncharacterized protein</fullName>
    </submittedName>
</protein>
<sequence>MPDIDTFSFSYMPADVMSAVMEPPYFPPPFPPQQQVGVEFHPSSGSVQLGNSSGNNDPYSLNVHQSHYSTHSQIQRTHEVLRRAEHEALDTGNVHFSYDPSGGRGGNSGRSEGNQYNVVRRPDVLVQHHVLDSGETIVIPGNLASTPLSSHHNIDDGQ</sequence>
<accession>A0A162D4D6</accession>
<comment type="caution">
    <text evidence="2">The sequence shown here is derived from an EMBL/GenBank/DDBJ whole genome shotgun (WGS) entry which is preliminary data.</text>
</comment>
<gene>
    <name evidence="2" type="ORF">APZ42_029724</name>
</gene>
<dbReference type="AlphaFoldDB" id="A0A162D4D6"/>
<proteinExistence type="predicted"/>
<evidence type="ECO:0000256" key="1">
    <source>
        <dbReference type="SAM" id="MobiDB-lite"/>
    </source>
</evidence>
<name>A0A162D4D6_9CRUS</name>
<dbReference type="Proteomes" id="UP000076858">
    <property type="component" value="Unassembled WGS sequence"/>
</dbReference>
<reference evidence="2 3" key="1">
    <citation type="submission" date="2016-03" db="EMBL/GenBank/DDBJ databases">
        <title>EvidentialGene: Evidence-directed Construction of Genes on Genomes.</title>
        <authorList>
            <person name="Gilbert D.G."/>
            <person name="Choi J.-H."/>
            <person name="Mockaitis K."/>
            <person name="Colbourne J."/>
            <person name="Pfrender M."/>
        </authorList>
    </citation>
    <scope>NUCLEOTIDE SEQUENCE [LARGE SCALE GENOMIC DNA]</scope>
    <source>
        <strain evidence="2 3">Xinb3</strain>
        <tissue evidence="2">Complete organism</tissue>
    </source>
</reference>
<evidence type="ECO:0000313" key="3">
    <source>
        <dbReference type="Proteomes" id="UP000076858"/>
    </source>
</evidence>
<keyword evidence="3" id="KW-1185">Reference proteome</keyword>
<organism evidence="2 3">
    <name type="scientific">Daphnia magna</name>
    <dbReference type="NCBI Taxonomy" id="35525"/>
    <lineage>
        <taxon>Eukaryota</taxon>
        <taxon>Metazoa</taxon>
        <taxon>Ecdysozoa</taxon>
        <taxon>Arthropoda</taxon>
        <taxon>Crustacea</taxon>
        <taxon>Branchiopoda</taxon>
        <taxon>Diplostraca</taxon>
        <taxon>Cladocera</taxon>
        <taxon>Anomopoda</taxon>
        <taxon>Daphniidae</taxon>
        <taxon>Daphnia</taxon>
    </lineage>
</organism>
<evidence type="ECO:0000313" key="2">
    <source>
        <dbReference type="EMBL" id="KZS06724.1"/>
    </source>
</evidence>
<dbReference type="OrthoDB" id="6252992at2759"/>
<dbReference type="EMBL" id="LRGB01002628">
    <property type="protein sequence ID" value="KZS06724.1"/>
    <property type="molecule type" value="Genomic_DNA"/>
</dbReference>
<feature type="non-terminal residue" evidence="2">
    <location>
        <position position="158"/>
    </location>
</feature>